<evidence type="ECO:0000313" key="2">
    <source>
        <dbReference type="EMBL" id="MPM36898.1"/>
    </source>
</evidence>
<feature type="compositionally biased region" description="Basic and acidic residues" evidence="1">
    <location>
        <begin position="150"/>
        <end position="159"/>
    </location>
</feature>
<sequence length="195" mass="20821">MAHALVEPGLALLHAVDGGDVGFGRWLQLVVERVRHIFPGAAPLQQCFAQFAIGVARSVDFLEQGDAFAGDQLRNYLARRFGIIGRLADIVAPGLEVADIGVEYGCLRAQPVLLHGVVPLHGGAQPGVVHRGELPGGVRQFLQPPYANPGDHDGDKENQAEGEGQAHTDLGIGESHQKSFRAGRERLILSIGNSF</sequence>
<name>A0A644Z9E1_9ZZZZ</name>
<feature type="region of interest" description="Disordered" evidence="1">
    <location>
        <begin position="143"/>
        <end position="179"/>
    </location>
</feature>
<evidence type="ECO:0000256" key="1">
    <source>
        <dbReference type="SAM" id="MobiDB-lite"/>
    </source>
</evidence>
<comment type="caution">
    <text evidence="2">The sequence shown here is derived from an EMBL/GenBank/DDBJ whole genome shotgun (WGS) entry which is preliminary data.</text>
</comment>
<gene>
    <name evidence="2" type="ORF">SDC9_83502</name>
</gene>
<accession>A0A644Z9E1</accession>
<dbReference type="EMBL" id="VSSQ01007762">
    <property type="protein sequence ID" value="MPM36898.1"/>
    <property type="molecule type" value="Genomic_DNA"/>
</dbReference>
<protein>
    <submittedName>
        <fullName evidence="2">Uncharacterized protein</fullName>
    </submittedName>
</protein>
<dbReference type="AlphaFoldDB" id="A0A644Z9E1"/>
<proteinExistence type="predicted"/>
<organism evidence="2">
    <name type="scientific">bioreactor metagenome</name>
    <dbReference type="NCBI Taxonomy" id="1076179"/>
    <lineage>
        <taxon>unclassified sequences</taxon>
        <taxon>metagenomes</taxon>
        <taxon>ecological metagenomes</taxon>
    </lineage>
</organism>
<reference evidence="2" key="1">
    <citation type="submission" date="2019-08" db="EMBL/GenBank/DDBJ databases">
        <authorList>
            <person name="Kucharzyk K."/>
            <person name="Murdoch R.W."/>
            <person name="Higgins S."/>
            <person name="Loffler F."/>
        </authorList>
    </citation>
    <scope>NUCLEOTIDE SEQUENCE</scope>
</reference>